<dbReference type="OrthoDB" id="9812991at2"/>
<evidence type="ECO:0000256" key="4">
    <source>
        <dbReference type="ARBA" id="ARBA00022989"/>
    </source>
</evidence>
<dbReference type="GO" id="GO:0016020">
    <property type="term" value="C:membrane"/>
    <property type="evidence" value="ECO:0007669"/>
    <property type="project" value="UniProtKB-SubCell"/>
</dbReference>
<evidence type="ECO:0000256" key="3">
    <source>
        <dbReference type="ARBA" id="ARBA00022692"/>
    </source>
</evidence>
<reference evidence="8 9" key="1">
    <citation type="journal article" date="2016" name="Int. J. Syst. Evol. Microbiol.">
        <title>Pyruvatibacter mobilis gen. nov., sp. nov., a marine bacterium from the culture broth of Picochlorum sp. 122.</title>
        <authorList>
            <person name="Wang G."/>
            <person name="Tang M."/>
            <person name="Wu H."/>
            <person name="Dai S."/>
            <person name="Li T."/>
            <person name="Chen C."/>
            <person name="He H."/>
            <person name="Fan J."/>
            <person name="Xiang W."/>
            <person name="Li X."/>
        </authorList>
    </citation>
    <scope>NUCLEOTIDE SEQUENCE [LARGE SCALE GENOMIC DNA]</scope>
    <source>
        <strain evidence="8 9">GYP-11</strain>
    </source>
</reference>
<dbReference type="Pfam" id="PF01145">
    <property type="entry name" value="Band_7"/>
    <property type="match status" value="1"/>
</dbReference>
<evidence type="ECO:0000256" key="1">
    <source>
        <dbReference type="ARBA" id="ARBA00004167"/>
    </source>
</evidence>
<evidence type="ECO:0000256" key="2">
    <source>
        <dbReference type="ARBA" id="ARBA00007862"/>
    </source>
</evidence>
<feature type="domain" description="Band 7" evidence="7">
    <location>
        <begin position="22"/>
        <end position="184"/>
    </location>
</feature>
<dbReference type="GO" id="GO:0008233">
    <property type="term" value="F:peptidase activity"/>
    <property type="evidence" value="ECO:0007669"/>
    <property type="project" value="UniProtKB-KW"/>
</dbReference>
<keyword evidence="8" id="KW-0378">Hydrolase</keyword>
<dbReference type="AlphaFoldDB" id="A0A845QDV1"/>
<dbReference type="InterPro" id="IPR010200">
    <property type="entry name" value="HflC"/>
</dbReference>
<protein>
    <submittedName>
        <fullName evidence="8">Protease modulator HflC</fullName>
    </submittedName>
</protein>
<dbReference type="InterPro" id="IPR001972">
    <property type="entry name" value="Stomatin_HflK_fam"/>
</dbReference>
<comment type="similarity">
    <text evidence="2">Belongs to the band 7/mec-2 family. HflC subfamily.</text>
</comment>
<evidence type="ECO:0000313" key="8">
    <source>
        <dbReference type="EMBL" id="NBG96584.1"/>
    </source>
</evidence>
<keyword evidence="3" id="KW-0812">Transmembrane</keyword>
<dbReference type="SUPFAM" id="SSF117892">
    <property type="entry name" value="Band 7/SPFH domain"/>
    <property type="match status" value="1"/>
</dbReference>
<feature type="region of interest" description="Disordered" evidence="6">
    <location>
        <begin position="332"/>
        <end position="362"/>
    </location>
</feature>
<name>A0A845QDV1_9HYPH</name>
<comment type="caution">
    <text evidence="8">The sequence shown here is derived from an EMBL/GenBank/DDBJ whole genome shotgun (WGS) entry which is preliminary data.</text>
</comment>
<dbReference type="Proteomes" id="UP000470384">
    <property type="component" value="Unassembled WGS sequence"/>
</dbReference>
<dbReference type="GO" id="GO:0006508">
    <property type="term" value="P:proteolysis"/>
    <property type="evidence" value="ECO:0007669"/>
    <property type="project" value="UniProtKB-KW"/>
</dbReference>
<gene>
    <name evidence="8" type="primary">hflC</name>
    <name evidence="8" type="ORF">GTQ45_12650</name>
</gene>
<dbReference type="InterPro" id="IPR036013">
    <property type="entry name" value="Band_7/SPFH_dom_sf"/>
</dbReference>
<keyword evidence="9" id="KW-1185">Reference proteome</keyword>
<dbReference type="SMART" id="SM00244">
    <property type="entry name" value="PHB"/>
    <property type="match status" value="1"/>
</dbReference>
<evidence type="ECO:0000256" key="6">
    <source>
        <dbReference type="SAM" id="MobiDB-lite"/>
    </source>
</evidence>
<dbReference type="CDD" id="cd03405">
    <property type="entry name" value="SPFH_HflC"/>
    <property type="match status" value="1"/>
</dbReference>
<proteinExistence type="inferred from homology"/>
<dbReference type="PANTHER" id="PTHR42911">
    <property type="entry name" value="MODULATOR OF FTSH PROTEASE HFLC"/>
    <property type="match status" value="1"/>
</dbReference>
<dbReference type="InterPro" id="IPR001107">
    <property type="entry name" value="Band_7"/>
</dbReference>
<dbReference type="GeneID" id="300654052"/>
<comment type="subcellular location">
    <subcellularLocation>
        <location evidence="1">Membrane</location>
        <topology evidence="1">Single-pass membrane protein</topology>
    </subcellularLocation>
</comment>
<dbReference type="NCBIfam" id="TIGR01932">
    <property type="entry name" value="hflC"/>
    <property type="match status" value="1"/>
</dbReference>
<dbReference type="PANTHER" id="PTHR42911:SF1">
    <property type="entry name" value="MODULATOR OF FTSH PROTEASE HFLC"/>
    <property type="match status" value="1"/>
</dbReference>
<keyword evidence="4" id="KW-1133">Transmembrane helix</keyword>
<evidence type="ECO:0000259" key="7">
    <source>
        <dbReference type="SMART" id="SM00244"/>
    </source>
</evidence>
<sequence>MGRTSLIALAVVLVLLGIVAANSLFTVHQTQQALVLQFGDPRQVIREPGLHVKVPFVQNVITIDKRILDLDIQPSEVIASDQKRLVVDAFARFRVADPLQFYIAVGNEAVARSRLGTILQSSLRRVLGEESFEAVVRDDRADLMERIKDQMNKEAEQFGIDVVDVRIRRADLPEANSQAIFRRMQTEREREANEFRAQGNEVAQRIRANADREVTVTVAESTRNAEIIRGEGDACRNRIFAAAFGIDPSFFAFYRSMQSYEQALQQGETTAVLSPDSEFFRYFTDPNAIPEGNAPVGRSASRAADLLARLEGDETLRSLLCAELERVAPTGGAEVLPETLPDDLPADQPIAPALEEGAAGAQ</sequence>
<accession>A0A845QDV1</accession>
<dbReference type="PRINTS" id="PR00721">
    <property type="entry name" value="STOMATIN"/>
</dbReference>
<keyword evidence="5" id="KW-0472">Membrane</keyword>
<dbReference type="EMBL" id="WXYQ01000009">
    <property type="protein sequence ID" value="NBG96584.1"/>
    <property type="molecule type" value="Genomic_DNA"/>
</dbReference>
<evidence type="ECO:0000313" key="9">
    <source>
        <dbReference type="Proteomes" id="UP000470384"/>
    </source>
</evidence>
<dbReference type="Gene3D" id="3.30.479.30">
    <property type="entry name" value="Band 7 domain"/>
    <property type="match status" value="1"/>
</dbReference>
<dbReference type="RefSeq" id="WP_160588630.1">
    <property type="nucleotide sequence ID" value="NZ_BMHN01000001.1"/>
</dbReference>
<keyword evidence="8" id="KW-0645">Protease</keyword>
<organism evidence="8 9">
    <name type="scientific">Pyruvatibacter mobilis</name>
    <dbReference type="NCBI Taxonomy" id="1712261"/>
    <lineage>
        <taxon>Bacteria</taxon>
        <taxon>Pseudomonadati</taxon>
        <taxon>Pseudomonadota</taxon>
        <taxon>Alphaproteobacteria</taxon>
        <taxon>Hyphomicrobiales</taxon>
        <taxon>Parvibaculaceae</taxon>
        <taxon>Pyruvatibacter</taxon>
    </lineage>
</organism>
<evidence type="ECO:0000256" key="5">
    <source>
        <dbReference type="ARBA" id="ARBA00023136"/>
    </source>
</evidence>